<sequence>MQERSFTLVAALRGGKSLNVVGGRFISETPSSAAKKAFSKVYNELDIIGRITLTIQIRETTRGAQGNLYKYKVSKINKPTEVQVGDSTIIYKYITKVKSIKS</sequence>
<protein>
    <submittedName>
        <fullName evidence="1">Uncharacterized protein</fullName>
    </submittedName>
</protein>
<proteinExistence type="predicted"/>
<dbReference type="SUPFAM" id="SSF102875">
    <property type="entry name" value="Chromosomal protein MC1"/>
    <property type="match status" value="1"/>
</dbReference>
<reference evidence="1" key="1">
    <citation type="journal article" date="2020" name="Nature">
        <title>Giant virus diversity and host interactions through global metagenomics.</title>
        <authorList>
            <person name="Schulz F."/>
            <person name="Roux S."/>
            <person name="Paez-Espino D."/>
            <person name="Jungbluth S."/>
            <person name="Walsh D.A."/>
            <person name="Denef V.J."/>
            <person name="McMahon K.D."/>
            <person name="Konstantinidis K.T."/>
            <person name="Eloe-Fadrosh E.A."/>
            <person name="Kyrpides N.C."/>
            <person name="Woyke T."/>
        </authorList>
    </citation>
    <scope>NUCLEOTIDE SEQUENCE</scope>
    <source>
        <strain evidence="1">GVMAG-M-3300023179-107</strain>
    </source>
</reference>
<dbReference type="AlphaFoldDB" id="A0A6C0E4B9"/>
<dbReference type="GO" id="GO:0042262">
    <property type="term" value="P:DNA protection"/>
    <property type="evidence" value="ECO:0007669"/>
    <property type="project" value="InterPro"/>
</dbReference>
<name>A0A6C0E4B9_9ZZZZ</name>
<dbReference type="InterPro" id="IPR036620">
    <property type="entry name" value="MC1_sf"/>
</dbReference>
<organism evidence="1">
    <name type="scientific">viral metagenome</name>
    <dbReference type="NCBI Taxonomy" id="1070528"/>
    <lineage>
        <taxon>unclassified sequences</taxon>
        <taxon>metagenomes</taxon>
        <taxon>organismal metagenomes</taxon>
    </lineage>
</organism>
<evidence type="ECO:0000313" key="1">
    <source>
        <dbReference type="EMBL" id="QHT22245.1"/>
    </source>
</evidence>
<dbReference type="EMBL" id="MN739708">
    <property type="protein sequence ID" value="QHT22245.1"/>
    <property type="molecule type" value="Genomic_DNA"/>
</dbReference>
<accession>A0A6C0E4B9</accession>